<evidence type="ECO:0000313" key="1">
    <source>
        <dbReference type="EMBL" id="ASV72726.1"/>
    </source>
</evidence>
<proteinExistence type="predicted"/>
<reference evidence="1 2" key="1">
    <citation type="journal article" name="Front. Microbiol.">
        <title>Sugar Metabolism of the First Thermophilic Planctomycete Thermogutta terrifontis: Comparative Genomic and Transcriptomic Approaches.</title>
        <authorList>
            <person name="Elcheninov A.G."/>
            <person name="Menzel P."/>
            <person name="Gudbergsdottir S.R."/>
            <person name="Slesarev A.I."/>
            <person name="Kadnikov V.V."/>
            <person name="Krogh A."/>
            <person name="Bonch-Osmolovskaya E.A."/>
            <person name="Peng X."/>
            <person name="Kublanov I.V."/>
        </authorList>
    </citation>
    <scope>NUCLEOTIDE SEQUENCE [LARGE SCALE GENOMIC DNA]</scope>
    <source>
        <strain evidence="1 2">R1</strain>
    </source>
</reference>
<evidence type="ECO:0000313" key="2">
    <source>
        <dbReference type="Proteomes" id="UP000215086"/>
    </source>
</evidence>
<dbReference type="EMBL" id="CP018477">
    <property type="protein sequence ID" value="ASV72726.1"/>
    <property type="molecule type" value="Genomic_DNA"/>
</dbReference>
<gene>
    <name evidence="1" type="ORF">THTE_0124</name>
</gene>
<dbReference type="AlphaFoldDB" id="A0A286R9U2"/>
<dbReference type="OrthoDB" id="274647at2"/>
<sequence length="98" mass="11204">MSRDDPAYQYPVACQRCGVELHLGRGSCYLINIEAMADPSPPQFDFDDLSADLNKAFRDVLEELSQLSAQEAMDQVYRRVSFYLCARCYARWIENPTG</sequence>
<organism evidence="1 2">
    <name type="scientific">Thermogutta terrifontis</name>
    <dbReference type="NCBI Taxonomy" id="1331910"/>
    <lineage>
        <taxon>Bacteria</taxon>
        <taxon>Pseudomonadati</taxon>
        <taxon>Planctomycetota</taxon>
        <taxon>Planctomycetia</taxon>
        <taxon>Pirellulales</taxon>
        <taxon>Thermoguttaceae</taxon>
        <taxon>Thermogutta</taxon>
    </lineage>
</organism>
<dbReference type="KEGG" id="ttf:THTE_0124"/>
<keyword evidence="2" id="KW-1185">Reference proteome</keyword>
<accession>A0A286R9U2</accession>
<protein>
    <submittedName>
        <fullName evidence="1">Uncharacterized protein</fullName>
    </submittedName>
</protein>
<dbReference type="Proteomes" id="UP000215086">
    <property type="component" value="Chromosome"/>
</dbReference>
<dbReference type="RefSeq" id="WP_095413572.1">
    <property type="nucleotide sequence ID" value="NZ_CP018477.1"/>
</dbReference>
<name>A0A286R9U2_9BACT</name>